<proteinExistence type="predicted"/>
<feature type="signal peptide" evidence="1">
    <location>
        <begin position="1"/>
        <end position="25"/>
    </location>
</feature>
<sequence length="90" mass="8721">MRSPRAGRFASIVVASAVLAGGVAAGSGVAAAAPAGSLLPAESVAAPTGSSDGVQEALFKAIVVPPLFLFYVANGSEMSNSCQGPCPGQM</sequence>
<keyword evidence="1" id="KW-0732">Signal</keyword>
<organism evidence="2 3">
    <name type="scientific">Rhodococcus tukisamuensis</name>
    <dbReference type="NCBI Taxonomy" id="168276"/>
    <lineage>
        <taxon>Bacteria</taxon>
        <taxon>Bacillati</taxon>
        <taxon>Actinomycetota</taxon>
        <taxon>Actinomycetes</taxon>
        <taxon>Mycobacteriales</taxon>
        <taxon>Nocardiaceae</taxon>
        <taxon>Rhodococcus</taxon>
    </lineage>
</organism>
<reference evidence="2 3" key="1">
    <citation type="submission" date="2016-10" db="EMBL/GenBank/DDBJ databases">
        <authorList>
            <person name="de Groot N.N."/>
        </authorList>
    </citation>
    <scope>NUCLEOTIDE SEQUENCE [LARGE SCALE GENOMIC DNA]</scope>
    <source>
        <strain evidence="2 3">JCM 11308</strain>
    </source>
</reference>
<name>A0A1G7C6X1_9NOCA</name>
<accession>A0A1G7C6X1</accession>
<evidence type="ECO:0000313" key="3">
    <source>
        <dbReference type="Proteomes" id="UP000199417"/>
    </source>
</evidence>
<evidence type="ECO:0000313" key="2">
    <source>
        <dbReference type="EMBL" id="SDE35134.1"/>
    </source>
</evidence>
<keyword evidence="3" id="KW-1185">Reference proteome</keyword>
<evidence type="ECO:0000256" key="1">
    <source>
        <dbReference type="SAM" id="SignalP"/>
    </source>
</evidence>
<protein>
    <submittedName>
        <fullName evidence="2">Uncharacterized protein</fullName>
    </submittedName>
</protein>
<dbReference type="AlphaFoldDB" id="A0A1G7C6X1"/>
<dbReference type="EMBL" id="FNAB01000015">
    <property type="protein sequence ID" value="SDE35134.1"/>
    <property type="molecule type" value="Genomic_DNA"/>
</dbReference>
<dbReference type="Proteomes" id="UP000199417">
    <property type="component" value="Unassembled WGS sequence"/>
</dbReference>
<feature type="chain" id="PRO_5039331609" evidence="1">
    <location>
        <begin position="26"/>
        <end position="90"/>
    </location>
</feature>
<gene>
    <name evidence="2" type="ORF">SAMN05444580_11544</name>
</gene>